<dbReference type="GeneID" id="92085516"/>
<organism evidence="2 3">
    <name type="scientific">Apiospora phragmitis</name>
    <dbReference type="NCBI Taxonomy" id="2905665"/>
    <lineage>
        <taxon>Eukaryota</taxon>
        <taxon>Fungi</taxon>
        <taxon>Dikarya</taxon>
        <taxon>Ascomycota</taxon>
        <taxon>Pezizomycotina</taxon>
        <taxon>Sordariomycetes</taxon>
        <taxon>Xylariomycetidae</taxon>
        <taxon>Amphisphaeriales</taxon>
        <taxon>Apiosporaceae</taxon>
        <taxon>Apiospora</taxon>
    </lineage>
</organism>
<dbReference type="EMBL" id="JAQQWL010000002">
    <property type="protein sequence ID" value="KAK8086070.1"/>
    <property type="molecule type" value="Genomic_DNA"/>
</dbReference>
<evidence type="ECO:0000313" key="3">
    <source>
        <dbReference type="Proteomes" id="UP001480595"/>
    </source>
</evidence>
<feature type="compositionally biased region" description="Basic residues" evidence="1">
    <location>
        <begin position="336"/>
        <end position="345"/>
    </location>
</feature>
<evidence type="ECO:0000313" key="2">
    <source>
        <dbReference type="EMBL" id="KAK8086070.1"/>
    </source>
</evidence>
<proteinExistence type="predicted"/>
<dbReference type="RefSeq" id="XP_066720594.1">
    <property type="nucleotide sequence ID" value="XM_066852453.1"/>
</dbReference>
<protein>
    <submittedName>
        <fullName evidence="2">Uncharacterized protein</fullName>
    </submittedName>
</protein>
<feature type="region of interest" description="Disordered" evidence="1">
    <location>
        <begin position="389"/>
        <end position="422"/>
    </location>
</feature>
<feature type="region of interest" description="Disordered" evidence="1">
    <location>
        <begin position="247"/>
        <end position="371"/>
    </location>
</feature>
<keyword evidence="3" id="KW-1185">Reference proteome</keyword>
<feature type="compositionally biased region" description="Basic and acidic residues" evidence="1">
    <location>
        <begin position="358"/>
        <end position="367"/>
    </location>
</feature>
<accession>A0ABR1WSF1</accession>
<feature type="compositionally biased region" description="Gly residues" evidence="1">
    <location>
        <begin position="299"/>
        <end position="308"/>
    </location>
</feature>
<sequence>MPVFEHTTDHCKLSSVGNIADLIVAPAASTDRCRQSHLSIPLSNHHHHHVSPSAPEEPPYLALVVLKLAEPAGLKLAYRQPPPVLIVPIVPGATTKRAFVHADVAQVAAGAVKAPDHILQMPRITGAGGRPLETIVASTAKHVQIVWTISALPPPGFGIGSNATTSALPTTTTTSFQAITSLADLSDAQFHDCVRKLQSREANGGRAQEDYSVMDVQYSYEEQKQQKQQPLQEDVEEEADFLPLPPVAMSTTCEDFSPEKKKKKRLALPQHPHSPQYEEDLRNLNMLSQASSSGLMGPPAGGSRGGGLPRSRTQYLPTVEEEPEEIELSKTPVASPRHRRRQQHLRPREPAAGTAYDLKGKPEDDRPQTYTPEVWGINKTILDTRIAAHEQQQTAPSDDFGDDEEMLQPRRSPSRRSDKSRIPILPSFRGFNLKKSASSPSLSDDYKKKGHIVFVVFISAEESSRSRELINPPDEELENSDHLVVNTDLQFENADLVLKTDEDLYGHLVIPLVIRPASSFVDASMDQIG</sequence>
<name>A0ABR1WSF1_9PEZI</name>
<reference evidence="2 3" key="1">
    <citation type="submission" date="2023-01" db="EMBL/GenBank/DDBJ databases">
        <title>Analysis of 21 Apiospora genomes using comparative genomics revels a genus with tremendous synthesis potential of carbohydrate active enzymes and secondary metabolites.</title>
        <authorList>
            <person name="Sorensen T."/>
        </authorList>
    </citation>
    <scope>NUCLEOTIDE SEQUENCE [LARGE SCALE GENOMIC DNA]</scope>
    <source>
        <strain evidence="2 3">CBS 135458</strain>
    </source>
</reference>
<dbReference type="Proteomes" id="UP001480595">
    <property type="component" value="Unassembled WGS sequence"/>
</dbReference>
<evidence type="ECO:0000256" key="1">
    <source>
        <dbReference type="SAM" id="MobiDB-lite"/>
    </source>
</evidence>
<comment type="caution">
    <text evidence="2">The sequence shown here is derived from an EMBL/GenBank/DDBJ whole genome shotgun (WGS) entry which is preliminary data.</text>
</comment>
<gene>
    <name evidence="2" type="ORF">PG994_001044</name>
</gene>